<dbReference type="Gene3D" id="2.60.120.10">
    <property type="entry name" value="Jelly Rolls"/>
    <property type="match status" value="1"/>
</dbReference>
<dbReference type="PRINTS" id="PR00103">
    <property type="entry name" value="CAMPKINASE"/>
</dbReference>
<dbReference type="InterPro" id="IPR050397">
    <property type="entry name" value="Env_Response_Regulators"/>
</dbReference>
<dbReference type="PANTHER" id="PTHR24567">
    <property type="entry name" value="CRP FAMILY TRANSCRIPTIONAL REGULATORY PROTEIN"/>
    <property type="match status" value="1"/>
</dbReference>
<dbReference type="Pfam" id="PF00027">
    <property type="entry name" value="cNMP_binding"/>
    <property type="match status" value="1"/>
</dbReference>
<dbReference type="PANTHER" id="PTHR24567:SF74">
    <property type="entry name" value="HTH-TYPE TRANSCRIPTIONAL REGULATOR ARCR"/>
    <property type="match status" value="1"/>
</dbReference>
<dbReference type="InterPro" id="IPR018490">
    <property type="entry name" value="cNMP-bd_dom_sf"/>
</dbReference>
<evidence type="ECO:0000256" key="2">
    <source>
        <dbReference type="ARBA" id="ARBA00023125"/>
    </source>
</evidence>
<dbReference type="InterPro" id="IPR018488">
    <property type="entry name" value="cNMP-bd_CS"/>
</dbReference>
<accession>A0A0H3BHZ3</accession>
<dbReference type="PROSITE" id="PS50042">
    <property type="entry name" value="CNMP_BINDING_3"/>
    <property type="match status" value="1"/>
</dbReference>
<evidence type="ECO:0000313" key="6">
    <source>
        <dbReference type="Proteomes" id="UP000001202"/>
    </source>
</evidence>
<evidence type="ECO:0000313" key="5">
    <source>
        <dbReference type="EMBL" id="ACD70689.1"/>
    </source>
</evidence>
<dbReference type="Pfam" id="PF13545">
    <property type="entry name" value="HTH_Crp_2"/>
    <property type="match status" value="1"/>
</dbReference>
<protein>
    <submittedName>
        <fullName evidence="5">Catabolite gene activator</fullName>
    </submittedName>
</protein>
<dbReference type="Proteomes" id="UP000001202">
    <property type="component" value="Chromosome"/>
</dbReference>
<dbReference type="EMBL" id="CP000805">
    <property type="protein sequence ID" value="ACD70689.1"/>
    <property type="molecule type" value="Genomic_DNA"/>
</dbReference>
<dbReference type="GO" id="GO:0003677">
    <property type="term" value="F:DNA binding"/>
    <property type="evidence" value="ECO:0007669"/>
    <property type="project" value="UniProtKB-KW"/>
</dbReference>
<dbReference type="SUPFAM" id="SSF46785">
    <property type="entry name" value="Winged helix' DNA-binding domain"/>
    <property type="match status" value="1"/>
</dbReference>
<keyword evidence="3" id="KW-0804">Transcription</keyword>
<dbReference type="GO" id="GO:0005829">
    <property type="term" value="C:cytosol"/>
    <property type="evidence" value="ECO:0007669"/>
    <property type="project" value="TreeGrafter"/>
</dbReference>
<gene>
    <name evidence="5" type="primary">crp</name>
    <name evidence="5" type="ordered locus">TPASS_0262</name>
</gene>
<dbReference type="CDD" id="cd00038">
    <property type="entry name" value="CAP_ED"/>
    <property type="match status" value="1"/>
</dbReference>
<proteinExistence type="predicted"/>
<evidence type="ECO:0000256" key="3">
    <source>
        <dbReference type="ARBA" id="ARBA00023163"/>
    </source>
</evidence>
<evidence type="ECO:0000256" key="1">
    <source>
        <dbReference type="ARBA" id="ARBA00023015"/>
    </source>
</evidence>
<dbReference type="KEGG" id="tpp:TPASS_0262"/>
<feature type="domain" description="Cyclic nucleotide-binding" evidence="4">
    <location>
        <begin position="1"/>
        <end position="118"/>
    </location>
</feature>
<keyword evidence="2" id="KW-0238">DNA-binding</keyword>
<dbReference type="AlphaFoldDB" id="A0A0H3BHZ3"/>
<dbReference type="InterPro" id="IPR014710">
    <property type="entry name" value="RmlC-like_jellyroll"/>
</dbReference>
<sequence>MRRRRMADAFASFTRFAKKFQRGSVIFAEFDVGESFYLVQSGRVRLIKIINGKERYLDVLQPGEIFGEMSILDNSPRSASAVAYDDVVALEFNRENFEVLMMGNPAIAMRLLKTFVRRIYTQKRRFMILTIQDSTARVGDVFLMLDETQPHVDRSSDARSFDISIEEIARWAGLSDREVQDALRRLSDQRKVEWQERRIVVKNMTDLNRYVTMRRGKGDGLPLG</sequence>
<dbReference type="SUPFAM" id="SSF51206">
    <property type="entry name" value="cAMP-binding domain-like"/>
    <property type="match status" value="1"/>
</dbReference>
<dbReference type="InterPro" id="IPR012318">
    <property type="entry name" value="HTH_CRP"/>
</dbReference>
<dbReference type="PATRIC" id="fig|455434.6.peg.267"/>
<name>A0A0H3BHZ3_TREPS</name>
<evidence type="ECO:0000259" key="4">
    <source>
        <dbReference type="PROSITE" id="PS50042"/>
    </source>
</evidence>
<dbReference type="SMART" id="SM00100">
    <property type="entry name" value="cNMP"/>
    <property type="match status" value="1"/>
</dbReference>
<keyword evidence="1" id="KW-0805">Transcription regulation</keyword>
<dbReference type="GO" id="GO:0003700">
    <property type="term" value="F:DNA-binding transcription factor activity"/>
    <property type="evidence" value="ECO:0007669"/>
    <property type="project" value="TreeGrafter"/>
</dbReference>
<dbReference type="PROSITE" id="PS00889">
    <property type="entry name" value="CNMP_BINDING_2"/>
    <property type="match status" value="1"/>
</dbReference>
<dbReference type="InterPro" id="IPR000595">
    <property type="entry name" value="cNMP-bd_dom"/>
</dbReference>
<dbReference type="InterPro" id="IPR036390">
    <property type="entry name" value="WH_DNA-bd_sf"/>
</dbReference>
<reference evidence="5 6" key="1">
    <citation type="journal article" date="2008" name="BMC Microbiol.">
        <title>Complete genome sequence of Treponema pallidum ssp. pallidum strain SS14 determined with oligonucleotide arrays.</title>
        <authorList>
            <person name="Matejkova P."/>
            <person name="Strouhal M."/>
            <person name="Smajs D."/>
            <person name="Norris S.J."/>
            <person name="Palzkill T."/>
            <person name="Petrosino J.F."/>
            <person name="Sodergren E."/>
            <person name="Norton J.E."/>
            <person name="Singh J."/>
            <person name="Richmond T.A."/>
            <person name="Molla M.N."/>
            <person name="Albert T.J."/>
            <person name="Weinstock G.M."/>
        </authorList>
    </citation>
    <scope>NUCLEOTIDE SEQUENCE [LARGE SCALE GENOMIC DNA]</scope>
    <source>
        <strain evidence="5 6">SS14</strain>
    </source>
</reference>
<organism evidence="5 6">
    <name type="scientific">Treponema pallidum subsp. pallidum (strain SS14)</name>
    <dbReference type="NCBI Taxonomy" id="455434"/>
    <lineage>
        <taxon>Bacteria</taxon>
        <taxon>Pseudomonadati</taxon>
        <taxon>Spirochaetota</taxon>
        <taxon>Spirochaetia</taxon>
        <taxon>Spirochaetales</taxon>
        <taxon>Treponemataceae</taxon>
        <taxon>Treponema</taxon>
    </lineage>
</organism>